<name>A0A9Q8T4S7_9PEZI</name>
<sequence>MSHLPSRLGVAISLALGILHLLESNRCCVPGLSIHRGGYPYMQSIGSCTDSLVVVFSVMSFAGTTPTVRQSVNPAREHQLHPRRTARETVTQMKLQKAWPSSSETPDVSPKIRIINLHRQTHNIKEGDGFYKLENISTPGIGQSSGRQILRVETAPPPDYRSNQTLVPRRFDRTPQSWILPQAEDTVLPSSGVNTEFRLTFTLI</sequence>
<keyword evidence="1" id="KW-0732">Signal</keyword>
<evidence type="ECO:0000313" key="3">
    <source>
        <dbReference type="Proteomes" id="UP000830671"/>
    </source>
</evidence>
<dbReference type="EMBL" id="CP019479">
    <property type="protein sequence ID" value="UQC88795.1"/>
    <property type="molecule type" value="Genomic_DNA"/>
</dbReference>
<proteinExistence type="predicted"/>
<dbReference type="GeneID" id="73348260"/>
<feature type="signal peptide" evidence="1">
    <location>
        <begin position="1"/>
        <end position="24"/>
    </location>
</feature>
<dbReference type="RefSeq" id="XP_049150396.1">
    <property type="nucleotide sequence ID" value="XM_049293250.1"/>
</dbReference>
<gene>
    <name evidence="2" type="ORF">CLUP02_14320</name>
</gene>
<reference evidence="2" key="1">
    <citation type="journal article" date="2021" name="Mol. Plant Microbe Interact.">
        <title>Complete Genome Sequence of the Plant-Pathogenic Fungus Colletotrichum lupini.</title>
        <authorList>
            <person name="Baroncelli R."/>
            <person name="Pensec F."/>
            <person name="Da Lio D."/>
            <person name="Boufleur T."/>
            <person name="Vicente I."/>
            <person name="Sarrocco S."/>
            <person name="Picot A."/>
            <person name="Baraldi E."/>
            <person name="Sukno S."/>
            <person name="Thon M."/>
            <person name="Le Floch G."/>
        </authorList>
    </citation>
    <scope>NUCLEOTIDE SEQUENCE</scope>
    <source>
        <strain evidence="2">IMI 504893</strain>
    </source>
</reference>
<dbReference type="KEGG" id="clup:CLUP02_14320"/>
<organism evidence="2 3">
    <name type="scientific">Colletotrichum lupini</name>
    <dbReference type="NCBI Taxonomy" id="145971"/>
    <lineage>
        <taxon>Eukaryota</taxon>
        <taxon>Fungi</taxon>
        <taxon>Dikarya</taxon>
        <taxon>Ascomycota</taxon>
        <taxon>Pezizomycotina</taxon>
        <taxon>Sordariomycetes</taxon>
        <taxon>Hypocreomycetidae</taxon>
        <taxon>Glomerellales</taxon>
        <taxon>Glomerellaceae</taxon>
        <taxon>Colletotrichum</taxon>
        <taxon>Colletotrichum acutatum species complex</taxon>
    </lineage>
</organism>
<keyword evidence="3" id="KW-1185">Reference proteome</keyword>
<dbReference type="AlphaFoldDB" id="A0A9Q8T4S7"/>
<accession>A0A9Q8T4S7</accession>
<evidence type="ECO:0000256" key="1">
    <source>
        <dbReference type="SAM" id="SignalP"/>
    </source>
</evidence>
<feature type="chain" id="PRO_5040390457" evidence="1">
    <location>
        <begin position="25"/>
        <end position="204"/>
    </location>
</feature>
<dbReference type="Proteomes" id="UP000830671">
    <property type="component" value="Chromosome 7"/>
</dbReference>
<protein>
    <submittedName>
        <fullName evidence="2">Uncharacterized protein</fullName>
    </submittedName>
</protein>
<evidence type="ECO:0000313" key="2">
    <source>
        <dbReference type="EMBL" id="UQC88795.1"/>
    </source>
</evidence>